<dbReference type="SMART" id="SM00318">
    <property type="entry name" value="SNc"/>
    <property type="match status" value="1"/>
</dbReference>
<evidence type="ECO:0000313" key="6">
    <source>
        <dbReference type="EMBL" id="NNV23892.1"/>
    </source>
</evidence>
<evidence type="ECO:0000256" key="2">
    <source>
        <dbReference type="ARBA" id="ARBA00022759"/>
    </source>
</evidence>
<evidence type="ECO:0000313" key="7">
    <source>
        <dbReference type="Proteomes" id="UP000526233"/>
    </source>
</evidence>
<proteinExistence type="predicted"/>
<dbReference type="Proteomes" id="UP000526233">
    <property type="component" value="Unassembled WGS sequence"/>
</dbReference>
<evidence type="ECO:0000256" key="3">
    <source>
        <dbReference type="ARBA" id="ARBA00022801"/>
    </source>
</evidence>
<gene>
    <name evidence="6" type="ORF">EHE22_26450</name>
</gene>
<geneLocation type="plasmid" evidence="6">
    <name>p1</name>
</geneLocation>
<dbReference type="GO" id="GO:0016787">
    <property type="term" value="F:hydrolase activity"/>
    <property type="evidence" value="ECO:0007669"/>
    <property type="project" value="UniProtKB-KW"/>
</dbReference>
<dbReference type="Gene3D" id="2.40.50.90">
    <property type="match status" value="1"/>
</dbReference>
<dbReference type="EMBL" id="PKQI01000006">
    <property type="protein sequence ID" value="NNV23892.1"/>
    <property type="molecule type" value="Genomic_DNA"/>
</dbReference>
<accession>A0A7Y3WZW9</accession>
<evidence type="ECO:0000259" key="5">
    <source>
        <dbReference type="PROSITE" id="PS50830"/>
    </source>
</evidence>
<dbReference type="SUPFAM" id="SSF50199">
    <property type="entry name" value="Staphylococcal nuclease"/>
    <property type="match status" value="1"/>
</dbReference>
<dbReference type="InterPro" id="IPR016071">
    <property type="entry name" value="Staphylococal_nuclease_OB-fold"/>
</dbReference>
<dbReference type="PANTHER" id="PTHR12302:SF3">
    <property type="entry name" value="SERINE_THREONINE-PROTEIN KINASE 31"/>
    <property type="match status" value="1"/>
</dbReference>
<reference evidence="6 7" key="1">
    <citation type="submission" date="2018-11" db="EMBL/GenBank/DDBJ databases">
        <title>Genome sequencing and analysis.</title>
        <authorList>
            <person name="Huang Y.-T."/>
        </authorList>
    </citation>
    <scope>NUCLEOTIDE SEQUENCE [LARGE SCALE GENOMIC DNA]</scope>
    <source>
        <strain evidence="6 7">SHIN</strain>
        <plasmid evidence="6">p1</plasmid>
    </source>
</reference>
<keyword evidence="3" id="KW-0378">Hydrolase</keyword>
<keyword evidence="2" id="KW-0255">Endonuclease</keyword>
<dbReference type="AlphaFoldDB" id="A0A7Y3WZW9"/>
<dbReference type="PROSITE" id="PS50830">
    <property type="entry name" value="TNASE_3"/>
    <property type="match status" value="1"/>
</dbReference>
<dbReference type="InterPro" id="IPR035437">
    <property type="entry name" value="SNase_OB-fold_sf"/>
</dbReference>
<dbReference type="GO" id="GO:0004519">
    <property type="term" value="F:endonuclease activity"/>
    <property type="evidence" value="ECO:0007669"/>
    <property type="project" value="UniProtKB-KW"/>
</dbReference>
<evidence type="ECO:0000256" key="4">
    <source>
        <dbReference type="SAM" id="MobiDB-lite"/>
    </source>
</evidence>
<sequence length="213" mass="23554">MRKGETGTTIVYAGSIQRTDTDEATGEDSATDTNAGECPYARFISSHIERFVRFGDRAPSDRKCERGGWRGKKGLVVNVVDGDTLKLVENGQKIRLTGVDACEISQKARSPLGQTIDCGTDAKAALIRWTANKTITCQIDGQDTYKGLLATCGNDEIPDFAAELIRQGLAVAYRYKGRVTEPVYEQIEQTAKQGKVGLWALDFDQPWTYRRHN</sequence>
<keyword evidence="1" id="KW-0540">Nuclease</keyword>
<comment type="caution">
    <text evidence="6">The sequence shown here is derived from an EMBL/GenBank/DDBJ whole genome shotgun (WGS) entry which is preliminary data.</text>
</comment>
<feature type="domain" description="TNase-like" evidence="5">
    <location>
        <begin position="70"/>
        <end position="201"/>
    </location>
</feature>
<name>A0A7Y3WZW9_9HYPH</name>
<dbReference type="PANTHER" id="PTHR12302">
    <property type="entry name" value="EBNA2 BINDING PROTEIN P100"/>
    <property type="match status" value="1"/>
</dbReference>
<protein>
    <recommendedName>
        <fullName evidence="5">TNase-like domain-containing protein</fullName>
    </recommendedName>
</protein>
<keyword evidence="6" id="KW-0614">Plasmid</keyword>
<evidence type="ECO:0000256" key="1">
    <source>
        <dbReference type="ARBA" id="ARBA00022722"/>
    </source>
</evidence>
<dbReference type="Pfam" id="PF00565">
    <property type="entry name" value="SNase"/>
    <property type="match status" value="1"/>
</dbReference>
<organism evidence="6 7">
    <name type="scientific">Brucella pseudogrignonensis</name>
    <dbReference type="NCBI Taxonomy" id="419475"/>
    <lineage>
        <taxon>Bacteria</taxon>
        <taxon>Pseudomonadati</taxon>
        <taxon>Pseudomonadota</taxon>
        <taxon>Alphaproteobacteria</taxon>
        <taxon>Hyphomicrobiales</taxon>
        <taxon>Brucellaceae</taxon>
        <taxon>Brucella/Ochrobactrum group</taxon>
        <taxon>Brucella</taxon>
    </lineage>
</organism>
<feature type="region of interest" description="Disordered" evidence="4">
    <location>
        <begin position="1"/>
        <end position="34"/>
    </location>
</feature>